<evidence type="ECO:0000256" key="4">
    <source>
        <dbReference type="SAM" id="Phobius"/>
    </source>
</evidence>
<feature type="transmembrane region" description="Helical" evidence="4">
    <location>
        <begin position="87"/>
        <end position="110"/>
    </location>
</feature>
<dbReference type="InterPro" id="IPR036259">
    <property type="entry name" value="MFS_trans_sf"/>
</dbReference>
<keyword evidence="4" id="KW-0472">Membrane</keyword>
<feature type="transmembrane region" description="Helical" evidence="4">
    <location>
        <begin position="378"/>
        <end position="397"/>
    </location>
</feature>
<proteinExistence type="inferred from homology"/>
<dbReference type="Pfam" id="PF07690">
    <property type="entry name" value="MFS_1"/>
    <property type="match status" value="1"/>
</dbReference>
<dbReference type="InterPro" id="IPR050327">
    <property type="entry name" value="Proton-linked_MCT"/>
</dbReference>
<dbReference type="EMBL" id="JAAAJB010000590">
    <property type="protein sequence ID" value="KAG0253342.1"/>
    <property type="molecule type" value="Genomic_DNA"/>
</dbReference>
<organism evidence="6 7">
    <name type="scientific">Actinomortierella ambigua</name>
    <dbReference type="NCBI Taxonomy" id="1343610"/>
    <lineage>
        <taxon>Eukaryota</taxon>
        <taxon>Fungi</taxon>
        <taxon>Fungi incertae sedis</taxon>
        <taxon>Mucoromycota</taxon>
        <taxon>Mortierellomycotina</taxon>
        <taxon>Mortierellomycetes</taxon>
        <taxon>Mortierellales</taxon>
        <taxon>Mortierellaceae</taxon>
        <taxon>Actinomortierella</taxon>
    </lineage>
</organism>
<feature type="transmembrane region" description="Helical" evidence="4">
    <location>
        <begin position="436"/>
        <end position="459"/>
    </location>
</feature>
<dbReference type="Gene3D" id="1.20.1250.20">
    <property type="entry name" value="MFS general substrate transporter like domains"/>
    <property type="match status" value="1"/>
</dbReference>
<reference evidence="6" key="1">
    <citation type="journal article" date="2020" name="Fungal Divers.">
        <title>Resolving the Mortierellaceae phylogeny through synthesis of multi-gene phylogenetics and phylogenomics.</title>
        <authorList>
            <person name="Vandepol N."/>
            <person name="Liber J."/>
            <person name="Desiro A."/>
            <person name="Na H."/>
            <person name="Kennedy M."/>
            <person name="Barry K."/>
            <person name="Grigoriev I.V."/>
            <person name="Miller A.N."/>
            <person name="O'Donnell K."/>
            <person name="Stajich J.E."/>
            <person name="Bonito G."/>
        </authorList>
    </citation>
    <scope>NUCLEOTIDE SEQUENCE</scope>
    <source>
        <strain evidence="6">BC1065</strain>
    </source>
</reference>
<dbReference type="PROSITE" id="PS50850">
    <property type="entry name" value="MFS"/>
    <property type="match status" value="1"/>
</dbReference>
<comment type="subcellular location">
    <subcellularLocation>
        <location evidence="1">Membrane</location>
        <topology evidence="1">Multi-pass membrane protein</topology>
    </subcellularLocation>
</comment>
<feature type="transmembrane region" description="Helical" evidence="4">
    <location>
        <begin position="313"/>
        <end position="334"/>
    </location>
</feature>
<feature type="transmembrane region" description="Helical" evidence="4">
    <location>
        <begin position="248"/>
        <end position="268"/>
    </location>
</feature>
<feature type="region of interest" description="Disordered" evidence="3">
    <location>
        <begin position="1"/>
        <end position="57"/>
    </location>
</feature>
<feature type="transmembrane region" description="Helical" evidence="4">
    <location>
        <begin position="403"/>
        <end position="424"/>
    </location>
</feature>
<keyword evidence="4" id="KW-1133">Transmembrane helix</keyword>
<evidence type="ECO:0000256" key="2">
    <source>
        <dbReference type="ARBA" id="ARBA00006727"/>
    </source>
</evidence>
<dbReference type="InterPro" id="IPR011701">
    <property type="entry name" value="MFS"/>
</dbReference>
<evidence type="ECO:0000313" key="6">
    <source>
        <dbReference type="EMBL" id="KAG0253342.1"/>
    </source>
</evidence>
<keyword evidence="4" id="KW-0812">Transmembrane</keyword>
<name>A0A9P6PV31_9FUNG</name>
<evidence type="ECO:0000256" key="1">
    <source>
        <dbReference type="ARBA" id="ARBA00004141"/>
    </source>
</evidence>
<comment type="caution">
    <text evidence="6">The sequence shown here is derived from an EMBL/GenBank/DDBJ whole genome shotgun (WGS) entry which is preliminary data.</text>
</comment>
<feature type="transmembrane region" description="Helical" evidence="4">
    <location>
        <begin position="184"/>
        <end position="206"/>
    </location>
</feature>
<protein>
    <recommendedName>
        <fullName evidence="5">Major facilitator superfamily (MFS) profile domain-containing protein</fullName>
    </recommendedName>
</protein>
<dbReference type="SUPFAM" id="SSF103473">
    <property type="entry name" value="MFS general substrate transporter"/>
    <property type="match status" value="1"/>
</dbReference>
<feature type="transmembrane region" description="Helical" evidence="4">
    <location>
        <begin position="160"/>
        <end position="178"/>
    </location>
</feature>
<feature type="transmembrane region" description="Helical" evidence="4">
    <location>
        <begin position="218"/>
        <end position="236"/>
    </location>
</feature>
<dbReference type="PANTHER" id="PTHR11360">
    <property type="entry name" value="MONOCARBOXYLATE TRANSPORTER"/>
    <property type="match status" value="1"/>
</dbReference>
<keyword evidence="7" id="KW-1185">Reference proteome</keyword>
<evidence type="ECO:0000259" key="5">
    <source>
        <dbReference type="PROSITE" id="PS50850"/>
    </source>
</evidence>
<feature type="transmembrane region" description="Helical" evidence="4">
    <location>
        <begin position="471"/>
        <end position="492"/>
    </location>
</feature>
<dbReference type="AlphaFoldDB" id="A0A9P6PV31"/>
<evidence type="ECO:0000256" key="3">
    <source>
        <dbReference type="SAM" id="MobiDB-lite"/>
    </source>
</evidence>
<dbReference type="PANTHER" id="PTHR11360:SF284">
    <property type="entry name" value="EG:103B4.3 PROTEIN-RELATED"/>
    <property type="match status" value="1"/>
</dbReference>
<dbReference type="GO" id="GO:0016020">
    <property type="term" value="C:membrane"/>
    <property type="evidence" value="ECO:0007669"/>
    <property type="project" value="UniProtKB-SubCell"/>
</dbReference>
<accession>A0A9P6PV31</accession>
<comment type="similarity">
    <text evidence="2">Belongs to the major facilitator superfamily. Monocarboxylate porter (TC 2.A.1.13) family.</text>
</comment>
<gene>
    <name evidence="6" type="ORF">DFQ27_007484</name>
</gene>
<feature type="domain" description="Major facilitator superfamily (MFS) profile" evidence="5">
    <location>
        <begin position="88"/>
        <end position="494"/>
    </location>
</feature>
<dbReference type="InterPro" id="IPR020846">
    <property type="entry name" value="MFS_dom"/>
</dbReference>
<dbReference type="Proteomes" id="UP000807716">
    <property type="component" value="Unassembled WGS sequence"/>
</dbReference>
<feature type="transmembrane region" description="Helical" evidence="4">
    <location>
        <begin position="346"/>
        <end position="366"/>
    </location>
</feature>
<sequence length="501" mass="53580">MSQHPSQIEELNGSAIPVSNLAPTEPFTAEADGPVRHSSDFTKSPSSVTLGDPEKMIDGKAEEDDDLESAEPAGLEQPAVLVDGPPYGWVIIAASFFLQFISLGIANIFGVYQNYYLNHAYKGRASAFEISWIGSLTIVTLDMLGPYTGALCDYVGHRQTAMMGIVVMSLSLVAAAFAQEVWQLYLAQGFLYGVGCSLTYFASLTIPSQWFTKNRGMVTGMAIAGGGIGGMILSPVVSKLLESLGLRWTILITAIAQAALLLPAAMLLRTRIETGRERARRIQQYGYRKGESLEQDKKRKFVDWSILRTNRRVLLLFLTGIPVVAGYFAPFYFISTYATQNGASSSTAAMLVGVMNGSSALGRVLTGMAADRAGPINSLFTVLVTACLSVFLIWSFAKTVAVMYVFAVIYGIACGGFVSVIPTVTGSICGLDRLTMVTGIIYAGMAIGAVIGTSSGAILDTIGGGTDYTSLIVWTGSVLAIGSSCVFVLKWMTNRNMFVKV</sequence>
<evidence type="ECO:0000313" key="7">
    <source>
        <dbReference type="Proteomes" id="UP000807716"/>
    </source>
</evidence>
<dbReference type="GO" id="GO:0022857">
    <property type="term" value="F:transmembrane transporter activity"/>
    <property type="evidence" value="ECO:0007669"/>
    <property type="project" value="InterPro"/>
</dbReference>
<dbReference type="OrthoDB" id="5667at2759"/>